<dbReference type="KEGG" id="gtt:GUITHDRAFT_146782"/>
<accession>L1IGR9</accession>
<sequence>MGEVEDEEWSMVKWNELMVWTLLAVVNFFQQVGFFFILMLSGPGFSNDNLPFCDSLRFISNNLADMPGIASYLVVIWIMQWFILGIVSCQKTPLVNRDVSKVLASISYIGVFCVVLYNQGSDREDLHLLGAVIMILPVLIAQFLIATEAFTRASKDGHSNPHTVAPTLSLVTMSIISMTTIMGLLYCFLYLLNRGGFASVCMSAVVILEYVVYFMLVINNLLVYFDFTAMHAYSKLNPKAPRYTEDST</sequence>
<dbReference type="GeneID" id="17291764"/>
<feature type="transmembrane region" description="Helical" evidence="1">
    <location>
        <begin position="126"/>
        <end position="146"/>
    </location>
</feature>
<feature type="transmembrane region" description="Helical" evidence="1">
    <location>
        <begin position="17"/>
        <end position="40"/>
    </location>
</feature>
<evidence type="ECO:0000256" key="1">
    <source>
        <dbReference type="SAM" id="Phobius"/>
    </source>
</evidence>
<organism evidence="2">
    <name type="scientific">Guillardia theta (strain CCMP2712)</name>
    <name type="common">Cryptophyte</name>
    <dbReference type="NCBI Taxonomy" id="905079"/>
    <lineage>
        <taxon>Eukaryota</taxon>
        <taxon>Cryptophyceae</taxon>
        <taxon>Pyrenomonadales</taxon>
        <taxon>Geminigeraceae</taxon>
        <taxon>Guillardia</taxon>
    </lineage>
</organism>
<dbReference type="EnsemblProtists" id="EKX35030">
    <property type="protein sequence ID" value="EKX35030"/>
    <property type="gene ID" value="GUITHDRAFT_146782"/>
</dbReference>
<evidence type="ECO:0000313" key="2">
    <source>
        <dbReference type="EMBL" id="EKX35030.1"/>
    </source>
</evidence>
<reference evidence="2 4" key="1">
    <citation type="journal article" date="2012" name="Nature">
        <title>Algal genomes reveal evolutionary mosaicism and the fate of nucleomorphs.</title>
        <authorList>
            <consortium name="DOE Joint Genome Institute"/>
            <person name="Curtis B.A."/>
            <person name="Tanifuji G."/>
            <person name="Burki F."/>
            <person name="Gruber A."/>
            <person name="Irimia M."/>
            <person name="Maruyama S."/>
            <person name="Arias M.C."/>
            <person name="Ball S.G."/>
            <person name="Gile G.H."/>
            <person name="Hirakawa Y."/>
            <person name="Hopkins J.F."/>
            <person name="Kuo A."/>
            <person name="Rensing S.A."/>
            <person name="Schmutz J."/>
            <person name="Symeonidi A."/>
            <person name="Elias M."/>
            <person name="Eveleigh R.J."/>
            <person name="Herman E.K."/>
            <person name="Klute M.J."/>
            <person name="Nakayama T."/>
            <person name="Obornik M."/>
            <person name="Reyes-Prieto A."/>
            <person name="Armbrust E.V."/>
            <person name="Aves S.J."/>
            <person name="Beiko R.G."/>
            <person name="Coutinho P."/>
            <person name="Dacks J.B."/>
            <person name="Durnford D.G."/>
            <person name="Fast N.M."/>
            <person name="Green B.R."/>
            <person name="Grisdale C.J."/>
            <person name="Hempel F."/>
            <person name="Henrissat B."/>
            <person name="Hoppner M.P."/>
            <person name="Ishida K."/>
            <person name="Kim E."/>
            <person name="Koreny L."/>
            <person name="Kroth P.G."/>
            <person name="Liu Y."/>
            <person name="Malik S.B."/>
            <person name="Maier U.G."/>
            <person name="McRose D."/>
            <person name="Mock T."/>
            <person name="Neilson J.A."/>
            <person name="Onodera N.T."/>
            <person name="Poole A.M."/>
            <person name="Pritham E.J."/>
            <person name="Richards T.A."/>
            <person name="Rocap G."/>
            <person name="Roy S.W."/>
            <person name="Sarai C."/>
            <person name="Schaack S."/>
            <person name="Shirato S."/>
            <person name="Slamovits C.H."/>
            <person name="Spencer D.F."/>
            <person name="Suzuki S."/>
            <person name="Worden A.Z."/>
            <person name="Zauner S."/>
            <person name="Barry K."/>
            <person name="Bell C."/>
            <person name="Bharti A.K."/>
            <person name="Crow J.A."/>
            <person name="Grimwood J."/>
            <person name="Kramer R."/>
            <person name="Lindquist E."/>
            <person name="Lucas S."/>
            <person name="Salamov A."/>
            <person name="McFadden G.I."/>
            <person name="Lane C.E."/>
            <person name="Keeling P.J."/>
            <person name="Gray M.W."/>
            <person name="Grigoriev I.V."/>
            <person name="Archibald J.M."/>
        </authorList>
    </citation>
    <scope>NUCLEOTIDE SEQUENCE</scope>
    <source>
        <strain evidence="2 4">CCMP2712</strain>
    </source>
</reference>
<proteinExistence type="predicted"/>
<reference evidence="3" key="3">
    <citation type="submission" date="2015-06" db="UniProtKB">
        <authorList>
            <consortium name="EnsemblProtists"/>
        </authorList>
    </citation>
    <scope>IDENTIFICATION</scope>
</reference>
<reference evidence="4" key="2">
    <citation type="submission" date="2012-11" db="EMBL/GenBank/DDBJ databases">
        <authorList>
            <person name="Kuo A."/>
            <person name="Curtis B.A."/>
            <person name="Tanifuji G."/>
            <person name="Burki F."/>
            <person name="Gruber A."/>
            <person name="Irimia M."/>
            <person name="Maruyama S."/>
            <person name="Arias M.C."/>
            <person name="Ball S.G."/>
            <person name="Gile G.H."/>
            <person name="Hirakawa Y."/>
            <person name="Hopkins J.F."/>
            <person name="Rensing S.A."/>
            <person name="Schmutz J."/>
            <person name="Symeonidi A."/>
            <person name="Elias M."/>
            <person name="Eveleigh R.J."/>
            <person name="Herman E.K."/>
            <person name="Klute M.J."/>
            <person name="Nakayama T."/>
            <person name="Obornik M."/>
            <person name="Reyes-Prieto A."/>
            <person name="Armbrust E.V."/>
            <person name="Aves S.J."/>
            <person name="Beiko R.G."/>
            <person name="Coutinho P."/>
            <person name="Dacks J.B."/>
            <person name="Durnford D.G."/>
            <person name="Fast N.M."/>
            <person name="Green B.R."/>
            <person name="Grisdale C."/>
            <person name="Hempe F."/>
            <person name="Henrissat B."/>
            <person name="Hoppner M.P."/>
            <person name="Ishida K.-I."/>
            <person name="Kim E."/>
            <person name="Koreny L."/>
            <person name="Kroth P.G."/>
            <person name="Liu Y."/>
            <person name="Malik S.-B."/>
            <person name="Maier U.G."/>
            <person name="McRose D."/>
            <person name="Mock T."/>
            <person name="Neilson J.A."/>
            <person name="Onodera N.T."/>
            <person name="Poole A.M."/>
            <person name="Pritham E.J."/>
            <person name="Richards T.A."/>
            <person name="Rocap G."/>
            <person name="Roy S.W."/>
            <person name="Sarai C."/>
            <person name="Schaack S."/>
            <person name="Shirato S."/>
            <person name="Slamovits C.H."/>
            <person name="Spencer D.F."/>
            <person name="Suzuki S."/>
            <person name="Worden A.Z."/>
            <person name="Zauner S."/>
            <person name="Barry K."/>
            <person name="Bell C."/>
            <person name="Bharti A.K."/>
            <person name="Crow J.A."/>
            <person name="Grimwood J."/>
            <person name="Kramer R."/>
            <person name="Lindquist E."/>
            <person name="Lucas S."/>
            <person name="Salamov A."/>
            <person name="McFadden G.I."/>
            <person name="Lane C.E."/>
            <person name="Keeling P.J."/>
            <person name="Gray M.W."/>
            <person name="Grigoriev I.V."/>
            <person name="Archibald J.M."/>
        </authorList>
    </citation>
    <scope>NUCLEOTIDE SEQUENCE</scope>
    <source>
        <strain evidence="4">CCMP2712</strain>
    </source>
</reference>
<dbReference type="Proteomes" id="UP000011087">
    <property type="component" value="Unassembled WGS sequence"/>
</dbReference>
<feature type="transmembrane region" description="Helical" evidence="1">
    <location>
        <begin position="167"/>
        <end position="191"/>
    </location>
</feature>
<dbReference type="RefSeq" id="XP_005822010.1">
    <property type="nucleotide sequence ID" value="XM_005821953.1"/>
</dbReference>
<evidence type="ECO:0000313" key="3">
    <source>
        <dbReference type="EnsemblProtists" id="EKX35030"/>
    </source>
</evidence>
<dbReference type="HOGENOM" id="CLU_1121850_0_0_1"/>
<feature type="transmembrane region" description="Helical" evidence="1">
    <location>
        <begin position="69"/>
        <end position="87"/>
    </location>
</feature>
<feature type="transmembrane region" description="Helical" evidence="1">
    <location>
        <begin position="197"/>
        <end position="225"/>
    </location>
</feature>
<evidence type="ECO:0000313" key="4">
    <source>
        <dbReference type="Proteomes" id="UP000011087"/>
    </source>
</evidence>
<dbReference type="AlphaFoldDB" id="L1IGR9"/>
<keyword evidence="1" id="KW-0812">Transmembrane</keyword>
<keyword evidence="1" id="KW-0472">Membrane</keyword>
<feature type="transmembrane region" description="Helical" evidence="1">
    <location>
        <begin position="99"/>
        <end position="120"/>
    </location>
</feature>
<protein>
    <submittedName>
        <fullName evidence="2 3">Uncharacterized protein</fullName>
    </submittedName>
</protein>
<gene>
    <name evidence="2" type="ORF">GUITHDRAFT_146782</name>
</gene>
<dbReference type="PaxDb" id="55529-EKX35030"/>
<keyword evidence="1" id="KW-1133">Transmembrane helix</keyword>
<dbReference type="EMBL" id="JH993098">
    <property type="protein sequence ID" value="EKX35030.1"/>
    <property type="molecule type" value="Genomic_DNA"/>
</dbReference>
<name>L1IGR9_GUITC</name>
<keyword evidence="4" id="KW-1185">Reference proteome</keyword>